<dbReference type="Gene3D" id="3.40.50.2000">
    <property type="entry name" value="Glycogen Phosphorylase B"/>
    <property type="match status" value="1"/>
</dbReference>
<comment type="caution">
    <text evidence="2">The sequence shown here is derived from an EMBL/GenBank/DDBJ whole genome shotgun (WGS) entry which is preliminary data.</text>
</comment>
<dbReference type="CDD" id="cd03801">
    <property type="entry name" value="GT4_PimA-like"/>
    <property type="match status" value="1"/>
</dbReference>
<dbReference type="Proteomes" id="UP000530564">
    <property type="component" value="Unassembled WGS sequence"/>
</dbReference>
<evidence type="ECO:0000313" key="2">
    <source>
        <dbReference type="EMBL" id="MBB3891550.1"/>
    </source>
</evidence>
<keyword evidence="3" id="KW-1185">Reference proteome</keyword>
<evidence type="ECO:0000313" key="3">
    <source>
        <dbReference type="Proteomes" id="UP000530564"/>
    </source>
</evidence>
<name>A0A840A279_9CAUL</name>
<dbReference type="AlphaFoldDB" id="A0A840A279"/>
<keyword evidence="2" id="KW-0808">Transferase</keyword>
<gene>
    <name evidence="2" type="ORF">GGQ61_002278</name>
</gene>
<dbReference type="Pfam" id="PF00534">
    <property type="entry name" value="Glycos_transf_1"/>
    <property type="match status" value="1"/>
</dbReference>
<sequence length="380" mass="41826">MTPEDLVLVGHPFSAIGMAEHVRSAFRAFRAAGATPGVIDIYGMDRGKDPDFEREFAGHIVPKLSPKANLFCINADEVDQAMGVLEHLGSGPAFQSAYNIIYPAWELAKYPDPWAKILDRFDEVWAPSRFIQEAVAAATTRPITHMPLSVELTMSSFLGRRHFGIPENAFVCLFFFDFSSYAERKNPFAMLEAFEKLVAQRPHAPLHAVVKYKGGDDGAPARKELERRIKAMGGQIQAITRQLSDNEIKNLVRCCDAFVSLHRSEGFGRGPAEAMVMGRAAVATNYSGNLDFMTPETSLLVDCDLIPVAEGAYLFGEGQVWADPSVDHAVELIGGLLDDPAWARALGERARRHIRTNFSARAIGLRYVARMEELAAAQAA</sequence>
<dbReference type="PANTHER" id="PTHR46656:SF3">
    <property type="entry name" value="PUTATIVE-RELATED"/>
    <property type="match status" value="1"/>
</dbReference>
<dbReference type="InterPro" id="IPR001296">
    <property type="entry name" value="Glyco_trans_1"/>
</dbReference>
<evidence type="ECO:0000259" key="1">
    <source>
        <dbReference type="Pfam" id="PF00534"/>
    </source>
</evidence>
<dbReference type="GO" id="GO:0016757">
    <property type="term" value="F:glycosyltransferase activity"/>
    <property type="evidence" value="ECO:0007669"/>
    <property type="project" value="InterPro"/>
</dbReference>
<dbReference type="SUPFAM" id="SSF53756">
    <property type="entry name" value="UDP-Glycosyltransferase/glycogen phosphorylase"/>
    <property type="match status" value="1"/>
</dbReference>
<dbReference type="RefSeq" id="WP_183772631.1">
    <property type="nucleotide sequence ID" value="NZ_JACIDK010000003.1"/>
</dbReference>
<organism evidence="2 3">
    <name type="scientific">Phenylobacterium haematophilum</name>
    <dbReference type="NCBI Taxonomy" id="98513"/>
    <lineage>
        <taxon>Bacteria</taxon>
        <taxon>Pseudomonadati</taxon>
        <taxon>Pseudomonadota</taxon>
        <taxon>Alphaproteobacteria</taxon>
        <taxon>Caulobacterales</taxon>
        <taxon>Caulobacteraceae</taxon>
        <taxon>Phenylobacterium</taxon>
    </lineage>
</organism>
<feature type="domain" description="Glycosyl transferase family 1" evidence="1">
    <location>
        <begin position="180"/>
        <end position="350"/>
    </location>
</feature>
<protein>
    <submittedName>
        <fullName evidence="2">Glycosyltransferase involved in cell wall biosynthesis</fullName>
    </submittedName>
</protein>
<dbReference type="EMBL" id="JACIDK010000003">
    <property type="protein sequence ID" value="MBB3891550.1"/>
    <property type="molecule type" value="Genomic_DNA"/>
</dbReference>
<proteinExistence type="predicted"/>
<reference evidence="2 3" key="1">
    <citation type="submission" date="2020-08" db="EMBL/GenBank/DDBJ databases">
        <title>Genomic Encyclopedia of Type Strains, Phase IV (KMG-IV): sequencing the most valuable type-strain genomes for metagenomic binning, comparative biology and taxonomic classification.</title>
        <authorList>
            <person name="Goeker M."/>
        </authorList>
    </citation>
    <scope>NUCLEOTIDE SEQUENCE [LARGE SCALE GENOMIC DNA]</scope>
    <source>
        <strain evidence="2 3">DSM 21793</strain>
    </source>
</reference>
<dbReference type="PANTHER" id="PTHR46656">
    <property type="entry name" value="PUTATIVE-RELATED"/>
    <property type="match status" value="1"/>
</dbReference>
<accession>A0A840A279</accession>